<evidence type="ECO:0000256" key="6">
    <source>
        <dbReference type="ARBA" id="ARBA00022842"/>
    </source>
</evidence>
<comment type="function">
    <text evidence="8">Toxic component of a toxin-antitoxin (TA) system. An RNase.</text>
</comment>
<dbReference type="GO" id="GO:0004540">
    <property type="term" value="F:RNA nuclease activity"/>
    <property type="evidence" value="ECO:0007669"/>
    <property type="project" value="InterPro"/>
</dbReference>
<dbReference type="Proteomes" id="UP000317894">
    <property type="component" value="Unassembled WGS sequence"/>
</dbReference>
<evidence type="ECO:0000256" key="1">
    <source>
        <dbReference type="ARBA" id="ARBA00001946"/>
    </source>
</evidence>
<dbReference type="EMBL" id="VJWA01000001">
    <property type="protein sequence ID" value="TRW16699.1"/>
    <property type="molecule type" value="Genomic_DNA"/>
</dbReference>
<keyword evidence="2 8" id="KW-1277">Toxin-antitoxin system</keyword>
<keyword evidence="8" id="KW-0800">Toxin</keyword>
<dbReference type="SUPFAM" id="SSF88723">
    <property type="entry name" value="PIN domain-like"/>
    <property type="match status" value="1"/>
</dbReference>
<evidence type="ECO:0000256" key="4">
    <source>
        <dbReference type="ARBA" id="ARBA00022723"/>
    </source>
</evidence>
<evidence type="ECO:0000259" key="9">
    <source>
        <dbReference type="Pfam" id="PF01850"/>
    </source>
</evidence>
<dbReference type="HAMAP" id="MF_00265">
    <property type="entry name" value="VapC_Nob1"/>
    <property type="match status" value="1"/>
</dbReference>
<dbReference type="PANTHER" id="PTHR33653">
    <property type="entry name" value="RIBONUCLEASE VAPC2"/>
    <property type="match status" value="1"/>
</dbReference>
<keyword evidence="11" id="KW-1185">Reference proteome</keyword>
<feature type="binding site" evidence="8">
    <location>
        <position position="4"/>
    </location>
    <ligand>
        <name>Mg(2+)</name>
        <dbReference type="ChEBI" id="CHEBI:18420"/>
    </ligand>
</feature>
<accession>A0A552UEU8</accession>
<name>A0A552UEU8_9SPHN</name>
<dbReference type="InterPro" id="IPR022907">
    <property type="entry name" value="VapC_family"/>
</dbReference>
<dbReference type="PANTHER" id="PTHR33653:SF1">
    <property type="entry name" value="RIBONUCLEASE VAPC2"/>
    <property type="match status" value="1"/>
</dbReference>
<gene>
    <name evidence="8" type="primary">vapC</name>
    <name evidence="10" type="ORF">FMM06_00320</name>
</gene>
<evidence type="ECO:0000256" key="7">
    <source>
        <dbReference type="ARBA" id="ARBA00038093"/>
    </source>
</evidence>
<dbReference type="InterPro" id="IPR050556">
    <property type="entry name" value="Type_II_TA_system_RNase"/>
</dbReference>
<keyword evidence="6 8" id="KW-0460">Magnesium</keyword>
<evidence type="ECO:0000256" key="3">
    <source>
        <dbReference type="ARBA" id="ARBA00022722"/>
    </source>
</evidence>
<feature type="domain" description="PIN" evidence="9">
    <location>
        <begin position="1"/>
        <end position="109"/>
    </location>
</feature>
<dbReference type="EC" id="3.1.-.-" evidence="8"/>
<comment type="similarity">
    <text evidence="7 8">Belongs to the PINc/VapC protein family.</text>
</comment>
<dbReference type="GO" id="GO:0090729">
    <property type="term" value="F:toxin activity"/>
    <property type="evidence" value="ECO:0007669"/>
    <property type="project" value="UniProtKB-KW"/>
</dbReference>
<evidence type="ECO:0000313" key="11">
    <source>
        <dbReference type="Proteomes" id="UP000317894"/>
    </source>
</evidence>
<comment type="cofactor">
    <cofactor evidence="1 8">
        <name>Mg(2+)</name>
        <dbReference type="ChEBI" id="CHEBI:18420"/>
    </cofactor>
</comment>
<dbReference type="Gene3D" id="3.40.50.1010">
    <property type="entry name" value="5'-nuclease"/>
    <property type="match status" value="1"/>
</dbReference>
<dbReference type="RefSeq" id="WP_143554243.1">
    <property type="nucleotide sequence ID" value="NZ_VJWA01000001.1"/>
</dbReference>
<dbReference type="InterPro" id="IPR002716">
    <property type="entry name" value="PIN_dom"/>
</dbReference>
<comment type="caution">
    <text evidence="10">The sequence shown here is derived from an EMBL/GenBank/DDBJ whole genome shotgun (WGS) entry which is preliminary data.</text>
</comment>
<protein>
    <recommendedName>
        <fullName evidence="8">Ribonuclease VapC</fullName>
        <shortName evidence="8">RNase VapC</shortName>
        <ecNumber evidence="8">3.1.-.-</ecNumber>
    </recommendedName>
    <alternativeName>
        <fullName evidence="8">Toxin VapC</fullName>
    </alternativeName>
</protein>
<keyword evidence="3 8" id="KW-0540">Nuclease</keyword>
<evidence type="ECO:0000256" key="8">
    <source>
        <dbReference type="HAMAP-Rule" id="MF_00265"/>
    </source>
</evidence>
<evidence type="ECO:0000256" key="2">
    <source>
        <dbReference type="ARBA" id="ARBA00022649"/>
    </source>
</evidence>
<feature type="binding site" evidence="8">
    <location>
        <position position="84"/>
    </location>
    <ligand>
        <name>Mg(2+)</name>
        <dbReference type="ChEBI" id="CHEBI:18420"/>
    </ligand>
</feature>
<dbReference type="OrthoDB" id="532510at2"/>
<dbReference type="AlphaFoldDB" id="A0A552UEU8"/>
<proteinExistence type="inferred from homology"/>
<sequence length="118" mass="12380">MIFDSCVVIDGLKAHPAAREIARSAPRRVISVVTRAEVLAGASAGAAEIGACAYLDLFEAIDIDSALADTAGRLRHRLKLKTPDALILATAQRLGLPIVTRDKRLASAAGTTPAYTLD</sequence>
<keyword evidence="4 8" id="KW-0479">Metal-binding</keyword>
<evidence type="ECO:0000313" key="10">
    <source>
        <dbReference type="EMBL" id="TRW16699.1"/>
    </source>
</evidence>
<dbReference type="InterPro" id="IPR029060">
    <property type="entry name" value="PIN-like_dom_sf"/>
</dbReference>
<dbReference type="GO" id="GO:0016787">
    <property type="term" value="F:hydrolase activity"/>
    <property type="evidence" value="ECO:0007669"/>
    <property type="project" value="UniProtKB-KW"/>
</dbReference>
<keyword evidence="5 8" id="KW-0378">Hydrolase</keyword>
<evidence type="ECO:0000256" key="5">
    <source>
        <dbReference type="ARBA" id="ARBA00022801"/>
    </source>
</evidence>
<reference evidence="10 11" key="1">
    <citation type="submission" date="2019-07" db="EMBL/GenBank/DDBJ databases">
        <title>Novel species isolated from glacier.</title>
        <authorList>
            <person name="Liu Q."/>
            <person name="Xin Y.-H."/>
        </authorList>
    </citation>
    <scope>NUCLEOTIDE SEQUENCE [LARGE SCALE GENOMIC DNA]</scope>
    <source>
        <strain evidence="10 11">LB1R16</strain>
    </source>
</reference>
<organism evidence="10 11">
    <name type="scientific">Glacieibacterium frigidum</name>
    <dbReference type="NCBI Taxonomy" id="2593303"/>
    <lineage>
        <taxon>Bacteria</taxon>
        <taxon>Pseudomonadati</taxon>
        <taxon>Pseudomonadota</taxon>
        <taxon>Alphaproteobacteria</taxon>
        <taxon>Sphingomonadales</taxon>
        <taxon>Sphingosinicellaceae</taxon>
        <taxon>Glacieibacterium</taxon>
    </lineage>
</organism>
<dbReference type="Pfam" id="PF01850">
    <property type="entry name" value="PIN"/>
    <property type="match status" value="1"/>
</dbReference>
<dbReference type="GO" id="GO:0000287">
    <property type="term" value="F:magnesium ion binding"/>
    <property type="evidence" value="ECO:0007669"/>
    <property type="project" value="UniProtKB-UniRule"/>
</dbReference>